<dbReference type="Gene3D" id="3.40.50.720">
    <property type="entry name" value="NAD(P)-binding Rossmann-like Domain"/>
    <property type="match status" value="1"/>
</dbReference>
<dbReference type="SUPFAM" id="SSF51735">
    <property type="entry name" value="NAD(P)-binding Rossmann-fold domains"/>
    <property type="match status" value="1"/>
</dbReference>
<keyword evidence="5" id="KW-1185">Reference proteome</keyword>
<dbReference type="InterPro" id="IPR051203">
    <property type="entry name" value="Polysaccharide_Synthase-Rel"/>
</dbReference>
<dbReference type="InterPro" id="IPR003869">
    <property type="entry name" value="Polysac_CapD-like"/>
</dbReference>
<comment type="caution">
    <text evidence="4">The sequence shown here is derived from an EMBL/GenBank/DDBJ whole genome shotgun (WGS) entry which is preliminary data.</text>
</comment>
<protein>
    <submittedName>
        <fullName evidence="4">SDR family NAD(P)-dependent oxidoreductase</fullName>
    </submittedName>
</protein>
<feature type="region of interest" description="Disordered" evidence="2">
    <location>
        <begin position="291"/>
        <end position="311"/>
    </location>
</feature>
<comment type="similarity">
    <text evidence="1">Belongs to the polysaccharide synthase family.</text>
</comment>
<accession>A0ABN0ZNT9</accession>
<gene>
    <name evidence="4" type="ORF">GCM10008935_06090</name>
</gene>
<evidence type="ECO:0000313" key="5">
    <source>
        <dbReference type="Proteomes" id="UP001500740"/>
    </source>
</evidence>
<dbReference type="Pfam" id="PF02719">
    <property type="entry name" value="Polysacc_synt_2"/>
    <property type="match status" value="1"/>
</dbReference>
<sequence>MSFTGKKILITGGTGAIGKHLIKKLLNEKPALIRVYSRDEYKQYVQYNELKDYGNLQYIIGDVRNYVSLYNAMADMDFVFHLAAMKHVPACENHPYEAVQTNVKGTYNVIQAAGEQQVNKVLLSSSDKAVSPTNTYGATKLMAERMIQATEQGEHTPTIAVVRFGNVMGSRGSVIPLFQKQITTQSSITVTDLEMTRFMMTPDQAVTLMIKAITRSQGGEVFVLKMPVIKLKDLANVVINRTCEQYGLNHHDIQIVEMGLRPGEKRYEELMTYDESLKAYDLGDMFSINGPAQSTSPRVTPGTYDSNQPTPISKEEIIQLLQEENLLKG</sequence>
<feature type="domain" description="Polysaccharide biosynthesis protein CapD-like" evidence="3">
    <location>
        <begin position="8"/>
        <end position="288"/>
    </location>
</feature>
<evidence type="ECO:0000259" key="3">
    <source>
        <dbReference type="Pfam" id="PF02719"/>
    </source>
</evidence>
<evidence type="ECO:0000256" key="2">
    <source>
        <dbReference type="SAM" id="MobiDB-lite"/>
    </source>
</evidence>
<evidence type="ECO:0000313" key="4">
    <source>
        <dbReference type="EMBL" id="GAA0454053.1"/>
    </source>
</evidence>
<reference evidence="4 5" key="1">
    <citation type="journal article" date="2019" name="Int. J. Syst. Evol. Microbiol.">
        <title>The Global Catalogue of Microorganisms (GCM) 10K type strain sequencing project: providing services to taxonomists for standard genome sequencing and annotation.</title>
        <authorList>
            <consortium name="The Broad Institute Genomics Platform"/>
            <consortium name="The Broad Institute Genome Sequencing Center for Infectious Disease"/>
            <person name="Wu L."/>
            <person name="Ma J."/>
        </authorList>
    </citation>
    <scope>NUCLEOTIDE SEQUENCE [LARGE SCALE GENOMIC DNA]</scope>
    <source>
        <strain evidence="4 5">JCM 14193</strain>
    </source>
</reference>
<dbReference type="InterPro" id="IPR036291">
    <property type="entry name" value="NAD(P)-bd_dom_sf"/>
</dbReference>
<dbReference type="Proteomes" id="UP001500740">
    <property type="component" value="Unassembled WGS sequence"/>
</dbReference>
<dbReference type="EMBL" id="BAAACZ010000005">
    <property type="protein sequence ID" value="GAA0454053.1"/>
    <property type="molecule type" value="Genomic_DNA"/>
</dbReference>
<evidence type="ECO:0000256" key="1">
    <source>
        <dbReference type="ARBA" id="ARBA00007430"/>
    </source>
</evidence>
<dbReference type="RefSeq" id="WP_343781701.1">
    <property type="nucleotide sequence ID" value="NZ_BAAACZ010000005.1"/>
</dbReference>
<organism evidence="4 5">
    <name type="scientific">Alkalibacillus silvisoli</name>
    <dbReference type="NCBI Taxonomy" id="392823"/>
    <lineage>
        <taxon>Bacteria</taxon>
        <taxon>Bacillati</taxon>
        <taxon>Bacillota</taxon>
        <taxon>Bacilli</taxon>
        <taxon>Bacillales</taxon>
        <taxon>Bacillaceae</taxon>
        <taxon>Alkalibacillus</taxon>
    </lineage>
</organism>
<dbReference type="PANTHER" id="PTHR43318:SF2">
    <property type="entry name" value="UDP-N-ACETYLGLUCOSAMINE 4,6-DEHYDRATASE (INVERTING)"/>
    <property type="match status" value="1"/>
</dbReference>
<dbReference type="PANTHER" id="PTHR43318">
    <property type="entry name" value="UDP-N-ACETYLGLUCOSAMINE 4,6-DEHYDRATASE"/>
    <property type="match status" value="1"/>
</dbReference>
<name>A0ABN0ZNT9_9BACI</name>
<proteinExistence type="inferred from homology"/>
<dbReference type="CDD" id="cd05237">
    <property type="entry name" value="UDP_invert_4-6DH_SDR_e"/>
    <property type="match status" value="1"/>
</dbReference>